<accession>A0ABV5LX28</accession>
<name>A0ABV5LX28_9ACTN</name>
<keyword evidence="2" id="KW-1185">Reference proteome</keyword>
<reference evidence="1 2" key="1">
    <citation type="submission" date="2024-09" db="EMBL/GenBank/DDBJ databases">
        <authorList>
            <person name="Sun Q."/>
            <person name="Mori K."/>
        </authorList>
    </citation>
    <scope>NUCLEOTIDE SEQUENCE [LARGE SCALE GENOMIC DNA]</scope>
    <source>
        <strain evidence="1 2">TISTR 1856</strain>
    </source>
</reference>
<protein>
    <submittedName>
        <fullName evidence="1">Uncharacterized protein</fullName>
    </submittedName>
</protein>
<dbReference type="EMBL" id="JBHMDM010000007">
    <property type="protein sequence ID" value="MFB9378647.1"/>
    <property type="molecule type" value="Genomic_DNA"/>
</dbReference>
<dbReference type="Proteomes" id="UP001589748">
    <property type="component" value="Unassembled WGS sequence"/>
</dbReference>
<comment type="caution">
    <text evidence="1">The sequence shown here is derived from an EMBL/GenBank/DDBJ whole genome shotgun (WGS) entry which is preliminary data.</text>
</comment>
<gene>
    <name evidence="1" type="ORF">ACFFVI_16915</name>
</gene>
<dbReference type="RefSeq" id="WP_380136654.1">
    <property type="nucleotide sequence ID" value="NZ_JBHLUI010000008.1"/>
</dbReference>
<sequence length="157" mass="16445">MSRARRPTTPGAITSAVTAAVAAAVEPDVTAFEAAVLELATMDAEQVHVVLGWALREQLERAHPDGLDADDLRDAVASAARAATWWPRLEPQLLVVVVTGALGAHDLAETMDAASPALTLGHALLLLTSLLPPPPDPGPTLRSALAEVRRAELTEMP</sequence>
<evidence type="ECO:0000313" key="1">
    <source>
        <dbReference type="EMBL" id="MFB9378647.1"/>
    </source>
</evidence>
<proteinExistence type="predicted"/>
<organism evidence="1 2">
    <name type="scientific">Kineococcus gynurae</name>
    <dbReference type="NCBI Taxonomy" id="452979"/>
    <lineage>
        <taxon>Bacteria</taxon>
        <taxon>Bacillati</taxon>
        <taxon>Actinomycetota</taxon>
        <taxon>Actinomycetes</taxon>
        <taxon>Kineosporiales</taxon>
        <taxon>Kineosporiaceae</taxon>
        <taxon>Kineococcus</taxon>
    </lineage>
</organism>
<evidence type="ECO:0000313" key="2">
    <source>
        <dbReference type="Proteomes" id="UP001589748"/>
    </source>
</evidence>